<sequence length="87" mass="9646">MAQVRVRNPPSRLPLTPSSPSRQTSSMLSPTAVIAQTSWVGRHVRMHCPSLDHLEFLSTSTCCKIPLQPPYWFPDLASAGLDSSHIY</sequence>
<accession>Q0UNC3</accession>
<dbReference type="AlphaFoldDB" id="Q0UNC3"/>
<reference evidence="3" key="1">
    <citation type="journal article" date="2007" name="Plant Cell">
        <title>Dothideomycete-plant interactions illuminated by genome sequencing and EST analysis of the wheat pathogen Stagonospora nodorum.</title>
        <authorList>
            <person name="Hane J.K."/>
            <person name="Lowe R.G."/>
            <person name="Solomon P.S."/>
            <person name="Tan K.C."/>
            <person name="Schoch C.L."/>
            <person name="Spatafora J.W."/>
            <person name="Crous P.W."/>
            <person name="Kodira C."/>
            <person name="Birren B.W."/>
            <person name="Galagan J.E."/>
            <person name="Torriani S.F."/>
            <person name="McDonald B.A."/>
            <person name="Oliver R.P."/>
        </authorList>
    </citation>
    <scope>NUCLEOTIDE SEQUENCE [LARGE SCALE GENOMIC DNA]</scope>
    <source>
        <strain evidence="3">SN15 / ATCC MYA-4574 / FGSC 10173</strain>
    </source>
</reference>
<evidence type="ECO:0000313" key="2">
    <source>
        <dbReference type="EMBL" id="EAT85392.1"/>
    </source>
</evidence>
<protein>
    <submittedName>
        <fullName evidence="2">Uncharacterized protein</fullName>
    </submittedName>
</protein>
<dbReference type="EMBL" id="CH445334">
    <property type="protein sequence ID" value="EAT85392.1"/>
    <property type="molecule type" value="Genomic_DNA"/>
</dbReference>
<evidence type="ECO:0000256" key="1">
    <source>
        <dbReference type="SAM" id="MobiDB-lite"/>
    </source>
</evidence>
<dbReference type="InParanoid" id="Q0UNC3"/>
<proteinExistence type="predicted"/>
<dbReference type="VEuPathDB" id="FungiDB:JI435_067410"/>
<feature type="compositionally biased region" description="Low complexity" evidence="1">
    <location>
        <begin position="9"/>
        <end position="29"/>
    </location>
</feature>
<name>Q0UNC3_PHANO</name>
<feature type="region of interest" description="Disordered" evidence="1">
    <location>
        <begin position="1"/>
        <end position="29"/>
    </location>
</feature>
<dbReference type="KEGG" id="pno:SNOG_06741"/>
<evidence type="ECO:0000313" key="3">
    <source>
        <dbReference type="Proteomes" id="UP000001055"/>
    </source>
</evidence>
<organism evidence="2 3">
    <name type="scientific">Phaeosphaeria nodorum (strain SN15 / ATCC MYA-4574 / FGSC 10173)</name>
    <name type="common">Glume blotch fungus</name>
    <name type="synonym">Parastagonospora nodorum</name>
    <dbReference type="NCBI Taxonomy" id="321614"/>
    <lineage>
        <taxon>Eukaryota</taxon>
        <taxon>Fungi</taxon>
        <taxon>Dikarya</taxon>
        <taxon>Ascomycota</taxon>
        <taxon>Pezizomycotina</taxon>
        <taxon>Dothideomycetes</taxon>
        <taxon>Pleosporomycetidae</taxon>
        <taxon>Pleosporales</taxon>
        <taxon>Pleosporineae</taxon>
        <taxon>Phaeosphaeriaceae</taxon>
        <taxon>Parastagonospora</taxon>
    </lineage>
</organism>
<dbReference type="RefSeq" id="XP_001797104.1">
    <property type="nucleotide sequence ID" value="XM_001797052.1"/>
</dbReference>
<gene>
    <name evidence="2" type="ORF">SNOG_06741</name>
</gene>
<dbReference type="Proteomes" id="UP000001055">
    <property type="component" value="Unassembled WGS sequence"/>
</dbReference>
<dbReference type="GeneID" id="5973994"/>